<dbReference type="Pfam" id="PF01255">
    <property type="entry name" value="Prenyltransf"/>
    <property type="match status" value="1"/>
</dbReference>
<feature type="binding site" evidence="2">
    <location>
        <begin position="20"/>
        <end position="23"/>
    </location>
    <ligand>
        <name>substrate</name>
    </ligand>
</feature>
<comment type="function">
    <text evidence="2">Catalyzes the condensation of isopentenyl diphosphate (IPP) with allylic pyrophosphates generating different type of terpenoids.</text>
</comment>
<evidence type="ECO:0000313" key="3">
    <source>
        <dbReference type="EMBL" id="EIM73892.1"/>
    </source>
</evidence>
<evidence type="ECO:0000256" key="2">
    <source>
        <dbReference type="HAMAP-Rule" id="MF_01139"/>
    </source>
</evidence>
<sequence length="245" mass="27856">MLDQINKENVPRHIAVIMDGNGRWAQKKGAMRVFGHKNAIQAVRDVIEASDDVGAEYLTLYTFSTENWSRPQYEVNAIMELVVHTVMSEMDSMMANNVRLVSIGDRNSLPGHCKGKLEEGIAKTAHNTGLTVILALSYSGRWDIQQAMKGIAEKVANKEIEVEAISQELIASHLCTAEYPDPELLVRTSGEYRISNFLLWQMAYTELYFTDVLWPDFRKVHLYEAVLDFQRRERRFGKTGAQVKS</sequence>
<dbReference type="EMBL" id="AJYA01000053">
    <property type="protein sequence ID" value="EIM73892.1"/>
    <property type="molecule type" value="Genomic_DNA"/>
</dbReference>
<dbReference type="NCBIfam" id="TIGR00055">
    <property type="entry name" value="uppS"/>
    <property type="match status" value="1"/>
</dbReference>
<dbReference type="SUPFAM" id="SSF64005">
    <property type="entry name" value="Undecaprenyl diphosphate synthase"/>
    <property type="match status" value="1"/>
</dbReference>
<dbReference type="InterPro" id="IPR036424">
    <property type="entry name" value="UPP_synth-like_sf"/>
</dbReference>
<comment type="similarity">
    <text evidence="2">Belongs to the UPP synthase family.</text>
</comment>
<reference evidence="3 4" key="1">
    <citation type="submission" date="2012-05" db="EMBL/GenBank/DDBJ databases">
        <title>Genome sequence of Nitritalea halalkaliphila LW7.</title>
        <authorList>
            <person name="Jangir P.K."/>
            <person name="Singh A."/>
            <person name="Shivaji S."/>
            <person name="Sharma R."/>
        </authorList>
    </citation>
    <scope>NUCLEOTIDE SEQUENCE [LARGE SCALE GENOMIC DNA]</scope>
    <source>
        <strain evidence="3 4">LW7</strain>
    </source>
</reference>
<dbReference type="CDD" id="cd00475">
    <property type="entry name" value="Cis_IPPS"/>
    <property type="match status" value="1"/>
</dbReference>
<dbReference type="AlphaFoldDB" id="I5BWE0"/>
<keyword evidence="2" id="KW-0460">Magnesium</keyword>
<organism evidence="3 4">
    <name type="scientific">Nitritalea halalkaliphila LW7</name>
    <dbReference type="NCBI Taxonomy" id="1189621"/>
    <lineage>
        <taxon>Bacteria</taxon>
        <taxon>Pseudomonadati</taxon>
        <taxon>Bacteroidota</taxon>
        <taxon>Cytophagia</taxon>
        <taxon>Cytophagales</taxon>
        <taxon>Cyclobacteriaceae</taxon>
        <taxon>Nitritalea</taxon>
    </lineage>
</organism>
<dbReference type="Proteomes" id="UP000005551">
    <property type="component" value="Unassembled WGS sequence"/>
</dbReference>
<feature type="binding site" evidence="2">
    <location>
        <position position="19"/>
    </location>
    <ligand>
        <name>Mg(2+)</name>
        <dbReference type="ChEBI" id="CHEBI:18420"/>
    </ligand>
</feature>
<feature type="binding site" evidence="2">
    <location>
        <position position="206"/>
    </location>
    <ligand>
        <name>Mg(2+)</name>
        <dbReference type="ChEBI" id="CHEBI:18420"/>
    </ligand>
</feature>
<name>I5BWE0_9BACT</name>
<dbReference type="GO" id="GO:0000287">
    <property type="term" value="F:magnesium ion binding"/>
    <property type="evidence" value="ECO:0007669"/>
    <property type="project" value="UniProtKB-UniRule"/>
</dbReference>
<comment type="caution">
    <text evidence="3">The sequence shown here is derived from an EMBL/GenBank/DDBJ whole genome shotgun (WGS) entry which is preliminary data.</text>
</comment>
<feature type="binding site" evidence="2">
    <location>
        <position position="187"/>
    </location>
    <ligand>
        <name>substrate</name>
    </ligand>
</feature>
<evidence type="ECO:0000256" key="1">
    <source>
        <dbReference type="ARBA" id="ARBA00022679"/>
    </source>
</evidence>
<dbReference type="PATRIC" id="fig|1189621.3.peg.3525"/>
<dbReference type="GO" id="GO:0016094">
    <property type="term" value="P:polyprenol biosynthetic process"/>
    <property type="evidence" value="ECO:0007669"/>
    <property type="project" value="TreeGrafter"/>
</dbReference>
<comment type="cofactor">
    <cofactor evidence="2">
        <name>Mg(2+)</name>
        <dbReference type="ChEBI" id="CHEBI:18420"/>
    </cofactor>
    <text evidence="2">Binds 2 magnesium ions per subunit.</text>
</comment>
<feature type="binding site" evidence="2">
    <location>
        <position position="32"/>
    </location>
    <ligand>
        <name>substrate</name>
    </ligand>
</feature>
<gene>
    <name evidence="3" type="ORF">A3SI_16992</name>
</gene>
<dbReference type="NCBIfam" id="NF011405">
    <property type="entry name" value="PRK14830.1"/>
    <property type="match status" value="1"/>
</dbReference>
<dbReference type="STRING" id="1189621.A3SI_16992"/>
<feature type="binding site" evidence="2">
    <location>
        <position position="70"/>
    </location>
    <ligand>
        <name>substrate</name>
    </ligand>
</feature>
<dbReference type="InterPro" id="IPR001441">
    <property type="entry name" value="UPP_synth-like"/>
</dbReference>
<feature type="binding site" evidence="2">
    <location>
        <begin position="64"/>
        <end position="66"/>
    </location>
    <ligand>
        <name>substrate</name>
    </ligand>
</feature>
<dbReference type="EC" id="2.5.1.-" evidence="2"/>
<feature type="binding site" evidence="2">
    <location>
        <begin position="193"/>
        <end position="195"/>
    </location>
    <ligand>
        <name>substrate</name>
    </ligand>
</feature>
<dbReference type="GO" id="GO:0045547">
    <property type="term" value="F:ditrans,polycis-polyprenyl diphosphate synthase [(2E,6E)-farnesyl diphosphate specific] activity"/>
    <property type="evidence" value="ECO:0007669"/>
    <property type="project" value="TreeGrafter"/>
</dbReference>
<feature type="active site" evidence="2">
    <location>
        <position position="19"/>
    </location>
</feature>
<keyword evidence="1 2" id="KW-0808">Transferase</keyword>
<dbReference type="InterPro" id="IPR018520">
    <property type="entry name" value="UPP_synth-like_CS"/>
</dbReference>
<proteinExistence type="inferred from homology"/>
<dbReference type="PANTHER" id="PTHR10291">
    <property type="entry name" value="DEHYDRODOLICHYL DIPHOSPHATE SYNTHASE FAMILY MEMBER"/>
    <property type="match status" value="1"/>
</dbReference>
<evidence type="ECO:0000313" key="4">
    <source>
        <dbReference type="Proteomes" id="UP000005551"/>
    </source>
</evidence>
<dbReference type="PANTHER" id="PTHR10291:SF0">
    <property type="entry name" value="DEHYDRODOLICHYL DIPHOSPHATE SYNTHASE 2"/>
    <property type="match status" value="1"/>
</dbReference>
<feature type="binding site" evidence="2">
    <location>
        <position position="68"/>
    </location>
    <ligand>
        <name>substrate</name>
    </ligand>
</feature>
<protein>
    <recommendedName>
        <fullName evidence="2">Isoprenyl transferase</fullName>
        <ecNumber evidence="2">2.5.1.-</ecNumber>
    </recommendedName>
</protein>
<dbReference type="PROSITE" id="PS01066">
    <property type="entry name" value="UPP_SYNTHASE"/>
    <property type="match status" value="1"/>
</dbReference>
<feature type="binding site" evidence="2">
    <location>
        <position position="36"/>
    </location>
    <ligand>
        <name>substrate</name>
    </ligand>
</feature>
<dbReference type="RefSeq" id="WP_009056854.1">
    <property type="nucleotide sequence ID" value="NZ_AJYA01000053.1"/>
</dbReference>
<dbReference type="FunFam" id="3.40.1180.10:FF:000001">
    <property type="entry name" value="(2E,6E)-farnesyl-diphosphate-specific ditrans,polycis-undecaprenyl-diphosphate synthase"/>
    <property type="match status" value="1"/>
</dbReference>
<dbReference type="Gene3D" id="3.40.1180.10">
    <property type="entry name" value="Decaprenyl diphosphate synthase-like"/>
    <property type="match status" value="1"/>
</dbReference>
<dbReference type="OrthoDB" id="4191603at2"/>
<feature type="active site" description="Proton acceptor" evidence="2">
    <location>
        <position position="67"/>
    </location>
</feature>
<dbReference type="HAMAP" id="MF_01139">
    <property type="entry name" value="ISPT"/>
    <property type="match status" value="1"/>
</dbReference>
<keyword evidence="2" id="KW-0479">Metal-binding</keyword>
<accession>I5BWE0</accession>
<keyword evidence="4" id="KW-1185">Reference proteome</keyword>
<feature type="binding site" evidence="2">
    <location>
        <position position="24"/>
    </location>
    <ligand>
        <name>substrate</name>
    </ligand>
</feature>
<comment type="subunit">
    <text evidence="2">Homodimer.</text>
</comment>